<reference evidence="1 2" key="1">
    <citation type="submission" date="2016-07" db="EMBL/GenBank/DDBJ databases">
        <title>Pervasive Adenine N6-methylation of Active Genes in Fungi.</title>
        <authorList>
            <consortium name="DOE Joint Genome Institute"/>
            <person name="Mondo S.J."/>
            <person name="Dannebaum R.O."/>
            <person name="Kuo R.C."/>
            <person name="Labutti K."/>
            <person name="Haridas S."/>
            <person name="Kuo A."/>
            <person name="Salamov A."/>
            <person name="Ahrendt S.R."/>
            <person name="Lipzen A."/>
            <person name="Sullivan W."/>
            <person name="Andreopoulos W.B."/>
            <person name="Clum A."/>
            <person name="Lindquist E."/>
            <person name="Daum C."/>
            <person name="Ramamoorthy G.K."/>
            <person name="Gryganskyi A."/>
            <person name="Culley D."/>
            <person name="Magnuson J.K."/>
            <person name="James T.Y."/>
            <person name="O'Malley M.A."/>
            <person name="Stajich J.E."/>
            <person name="Spatafora J.W."/>
            <person name="Visel A."/>
            <person name="Grigoriev I.V."/>
        </authorList>
    </citation>
    <scope>NUCLEOTIDE SEQUENCE [LARGE SCALE GENOMIC DNA]</scope>
    <source>
        <strain evidence="1 2">ATCC 12442</strain>
    </source>
</reference>
<proteinExistence type="predicted"/>
<evidence type="ECO:0000313" key="1">
    <source>
        <dbReference type="EMBL" id="ORX69711.1"/>
    </source>
</evidence>
<dbReference type="AlphaFoldDB" id="A0A1Y1W852"/>
<dbReference type="Proteomes" id="UP000193922">
    <property type="component" value="Unassembled WGS sequence"/>
</dbReference>
<name>A0A1Y1W852_9FUNG</name>
<keyword evidence="2" id="KW-1185">Reference proteome</keyword>
<sequence>ARCTCAHTLCLSRLRTIWRRISASAHWRVTIQLLCFISCTSISFRCLGFDTRISSLPKPTFLWGFLAELWGTFCTSGSGPRTCSGRWSTCSGGGSACPSTRNKATNRLASSGQGLRIEQRPEQNKVALFAALFLC</sequence>
<dbReference type="GeneID" id="63808018"/>
<gene>
    <name evidence="1" type="ORF">DL89DRAFT_323040</name>
</gene>
<accession>A0A1Y1W852</accession>
<protein>
    <submittedName>
        <fullName evidence="1">Uncharacterized protein</fullName>
    </submittedName>
</protein>
<comment type="caution">
    <text evidence="1">The sequence shown here is derived from an EMBL/GenBank/DDBJ whole genome shotgun (WGS) entry which is preliminary data.</text>
</comment>
<dbReference type="RefSeq" id="XP_040743399.1">
    <property type="nucleotide sequence ID" value="XM_040891370.1"/>
</dbReference>
<dbReference type="EMBL" id="MCFD01000007">
    <property type="protein sequence ID" value="ORX69711.1"/>
    <property type="molecule type" value="Genomic_DNA"/>
</dbReference>
<feature type="non-terminal residue" evidence="1">
    <location>
        <position position="1"/>
    </location>
</feature>
<organism evidence="1 2">
    <name type="scientific">Linderina pennispora</name>
    <dbReference type="NCBI Taxonomy" id="61395"/>
    <lineage>
        <taxon>Eukaryota</taxon>
        <taxon>Fungi</taxon>
        <taxon>Fungi incertae sedis</taxon>
        <taxon>Zoopagomycota</taxon>
        <taxon>Kickxellomycotina</taxon>
        <taxon>Kickxellomycetes</taxon>
        <taxon>Kickxellales</taxon>
        <taxon>Kickxellaceae</taxon>
        <taxon>Linderina</taxon>
    </lineage>
</organism>
<evidence type="ECO:0000313" key="2">
    <source>
        <dbReference type="Proteomes" id="UP000193922"/>
    </source>
</evidence>